<dbReference type="EMBL" id="LUUH01000071">
    <property type="protein sequence ID" value="OAI01241.1"/>
    <property type="molecule type" value="Genomic_DNA"/>
</dbReference>
<evidence type="ECO:0000259" key="1">
    <source>
        <dbReference type="Pfam" id="PF13391"/>
    </source>
</evidence>
<reference evidence="2 3" key="1">
    <citation type="submission" date="2016-03" db="EMBL/GenBank/DDBJ databases">
        <authorList>
            <person name="Ploux O."/>
        </authorList>
    </citation>
    <scope>NUCLEOTIDE SEQUENCE [LARGE SCALE GENOMIC DNA]</scope>
    <source>
        <strain evidence="2 3">R-45371</strain>
    </source>
</reference>
<dbReference type="Pfam" id="PF13391">
    <property type="entry name" value="HNH_2"/>
    <property type="match status" value="1"/>
</dbReference>
<dbReference type="AlphaFoldDB" id="A0A177M6H8"/>
<sequence length="228" mass="25236">MRSTGLSESSVLKYFGAIEGSLTDWASEAGLIEGSILEIASKADFDSLSIRIKQLAIFKERNNTGHSMYSSALNKFSEFLSTVKSPEIEGDIAAIVSNPSISTTEKTQLINARIGQGQYRKDLLEYWGKCAVTGFKNTALLVASHIKPWSQSNNIERLDKFNGLLLTPNLDRAFDLGLITFSITGSILISPLFEEAKILGITESMCLQLTGSHQSYMEYHREHVFQKS</sequence>
<feature type="domain" description="HNH nuclease" evidence="1">
    <location>
        <begin position="130"/>
        <end position="181"/>
    </location>
</feature>
<dbReference type="Proteomes" id="UP000077763">
    <property type="component" value="Unassembled WGS sequence"/>
</dbReference>
<protein>
    <recommendedName>
        <fullName evidence="1">HNH nuclease domain-containing protein</fullName>
    </recommendedName>
</protein>
<gene>
    <name evidence="2" type="ORF">A1353_18525</name>
</gene>
<evidence type="ECO:0000313" key="2">
    <source>
        <dbReference type="EMBL" id="OAI01241.1"/>
    </source>
</evidence>
<accession>A0A177M6H8</accession>
<evidence type="ECO:0000313" key="3">
    <source>
        <dbReference type="Proteomes" id="UP000077763"/>
    </source>
</evidence>
<organism evidence="2 3">
    <name type="scientific">Methylomonas methanica</name>
    <dbReference type="NCBI Taxonomy" id="421"/>
    <lineage>
        <taxon>Bacteria</taxon>
        <taxon>Pseudomonadati</taxon>
        <taxon>Pseudomonadota</taxon>
        <taxon>Gammaproteobacteria</taxon>
        <taxon>Methylococcales</taxon>
        <taxon>Methylococcaceae</taxon>
        <taxon>Methylomonas</taxon>
    </lineage>
</organism>
<dbReference type="InterPro" id="IPR003615">
    <property type="entry name" value="HNH_nuc"/>
</dbReference>
<name>A0A177M6H8_METMH</name>
<comment type="caution">
    <text evidence="2">The sequence shown here is derived from an EMBL/GenBank/DDBJ whole genome shotgun (WGS) entry which is preliminary data.</text>
</comment>
<proteinExistence type="predicted"/>